<protein>
    <recommendedName>
        <fullName evidence="3">HMG box domain-containing protein</fullName>
    </recommendedName>
</protein>
<dbReference type="InParanoid" id="B8CFG8"/>
<sequence length="193" mass="21868">MKLLSASKSEVRKLRKESIVKMLDESPFKVNNKKRAHVKTHGKMGFLEMSKTMSKLWKNCDDETKSIFRQVSNEGKAKFQKNILDNYKAQAQRKPTLIPMLTTAQLPSFDFLKKACKMQAPPPLKSDAAAARFHKRTITPPEHGLQAASFSGMYAMALPQMMIPPLAAITLRQTPMPVHNFVSKRKLVNFCAY</sequence>
<dbReference type="Gene3D" id="1.10.30.10">
    <property type="entry name" value="High mobility group box domain"/>
    <property type="match status" value="1"/>
</dbReference>
<reference evidence="1 2" key="2">
    <citation type="journal article" date="2008" name="Nature">
        <title>The Phaeodactylum genome reveals the evolutionary history of diatom genomes.</title>
        <authorList>
            <person name="Bowler C."/>
            <person name="Allen A.E."/>
            <person name="Badger J.H."/>
            <person name="Grimwood J."/>
            <person name="Jabbari K."/>
            <person name="Kuo A."/>
            <person name="Maheswari U."/>
            <person name="Martens C."/>
            <person name="Maumus F."/>
            <person name="Otillar R.P."/>
            <person name="Rayko E."/>
            <person name="Salamov A."/>
            <person name="Vandepoele K."/>
            <person name="Beszteri B."/>
            <person name="Gruber A."/>
            <person name="Heijde M."/>
            <person name="Katinka M."/>
            <person name="Mock T."/>
            <person name="Valentin K."/>
            <person name="Verret F."/>
            <person name="Berges J.A."/>
            <person name="Brownlee C."/>
            <person name="Cadoret J.P."/>
            <person name="Chiovitti A."/>
            <person name="Choi C.J."/>
            <person name="Coesel S."/>
            <person name="De Martino A."/>
            <person name="Detter J.C."/>
            <person name="Durkin C."/>
            <person name="Falciatore A."/>
            <person name="Fournet J."/>
            <person name="Haruta M."/>
            <person name="Huysman M.J."/>
            <person name="Jenkins B.D."/>
            <person name="Jiroutova K."/>
            <person name="Jorgensen R.E."/>
            <person name="Joubert Y."/>
            <person name="Kaplan A."/>
            <person name="Kroger N."/>
            <person name="Kroth P.G."/>
            <person name="La Roche J."/>
            <person name="Lindquist E."/>
            <person name="Lommer M."/>
            <person name="Martin-Jezequel V."/>
            <person name="Lopez P.J."/>
            <person name="Lucas S."/>
            <person name="Mangogna M."/>
            <person name="McGinnis K."/>
            <person name="Medlin L.K."/>
            <person name="Montsant A."/>
            <person name="Oudot-Le Secq M.P."/>
            <person name="Napoli C."/>
            <person name="Obornik M."/>
            <person name="Parker M.S."/>
            <person name="Petit J.L."/>
            <person name="Porcel B.M."/>
            <person name="Poulsen N."/>
            <person name="Robison M."/>
            <person name="Rychlewski L."/>
            <person name="Rynearson T.A."/>
            <person name="Schmutz J."/>
            <person name="Shapiro H."/>
            <person name="Siaut M."/>
            <person name="Stanley M."/>
            <person name="Sussman M.R."/>
            <person name="Taylor A.R."/>
            <person name="Vardi A."/>
            <person name="von Dassow P."/>
            <person name="Vyverman W."/>
            <person name="Willis A."/>
            <person name="Wyrwicz L.S."/>
            <person name="Rokhsar D.S."/>
            <person name="Weissenbach J."/>
            <person name="Armbrust E.V."/>
            <person name="Green B.R."/>
            <person name="Van de Peer Y."/>
            <person name="Grigoriev I.V."/>
        </authorList>
    </citation>
    <scope>NUCLEOTIDE SEQUENCE [LARGE SCALE GENOMIC DNA]</scope>
    <source>
        <strain evidence="1 2">CCMP1335</strain>
    </source>
</reference>
<dbReference type="RefSeq" id="XP_002294847.1">
    <property type="nucleotide sequence ID" value="XM_002294811.1"/>
</dbReference>
<reference evidence="1 2" key="1">
    <citation type="journal article" date="2004" name="Science">
        <title>The genome of the diatom Thalassiosira pseudonana: ecology, evolution, and metabolism.</title>
        <authorList>
            <person name="Armbrust E.V."/>
            <person name="Berges J.A."/>
            <person name="Bowler C."/>
            <person name="Green B.R."/>
            <person name="Martinez D."/>
            <person name="Putnam N.H."/>
            <person name="Zhou S."/>
            <person name="Allen A.E."/>
            <person name="Apt K.E."/>
            <person name="Bechner M."/>
            <person name="Brzezinski M.A."/>
            <person name="Chaal B.K."/>
            <person name="Chiovitti A."/>
            <person name="Davis A.K."/>
            <person name="Demarest M.S."/>
            <person name="Detter J.C."/>
            <person name="Glavina T."/>
            <person name="Goodstein D."/>
            <person name="Hadi M.Z."/>
            <person name="Hellsten U."/>
            <person name="Hildebrand M."/>
            <person name="Jenkins B.D."/>
            <person name="Jurka J."/>
            <person name="Kapitonov V.V."/>
            <person name="Kroger N."/>
            <person name="Lau W.W."/>
            <person name="Lane T.W."/>
            <person name="Larimer F.W."/>
            <person name="Lippmeier J.C."/>
            <person name="Lucas S."/>
            <person name="Medina M."/>
            <person name="Montsant A."/>
            <person name="Obornik M."/>
            <person name="Parker M.S."/>
            <person name="Palenik B."/>
            <person name="Pazour G.J."/>
            <person name="Richardson P.M."/>
            <person name="Rynearson T.A."/>
            <person name="Saito M.A."/>
            <person name="Schwartz D.C."/>
            <person name="Thamatrakoln K."/>
            <person name="Valentin K."/>
            <person name="Vardi A."/>
            <person name="Wilkerson F.P."/>
            <person name="Rokhsar D.S."/>
        </authorList>
    </citation>
    <scope>NUCLEOTIDE SEQUENCE [LARGE SCALE GENOMIC DNA]</scope>
    <source>
        <strain evidence="1 2">CCMP1335</strain>
    </source>
</reference>
<dbReference type="InterPro" id="IPR036910">
    <property type="entry name" value="HMG_box_dom_sf"/>
</dbReference>
<dbReference type="SUPFAM" id="SSF47095">
    <property type="entry name" value="HMG-box"/>
    <property type="match status" value="1"/>
</dbReference>
<keyword evidence="2" id="KW-1185">Reference proteome</keyword>
<evidence type="ECO:0008006" key="3">
    <source>
        <dbReference type="Google" id="ProtNLM"/>
    </source>
</evidence>
<dbReference type="PaxDb" id="35128-Thaps11758"/>
<dbReference type="KEGG" id="tps:THAPSDRAFT_11758"/>
<dbReference type="EMBL" id="CM000653">
    <property type="protein sequence ID" value="EED87627.1"/>
    <property type="molecule type" value="Genomic_DNA"/>
</dbReference>
<accession>B8CFG8</accession>
<dbReference type="HOGENOM" id="CLU_1411417_0_0_1"/>
<dbReference type="Proteomes" id="UP000001449">
    <property type="component" value="Chromosome 22"/>
</dbReference>
<proteinExistence type="predicted"/>
<name>B8CFG8_THAPS</name>
<dbReference type="GeneID" id="7443862"/>
<dbReference type="AlphaFoldDB" id="B8CFG8"/>
<gene>
    <name evidence="1" type="ORF">THAPSDRAFT_11758</name>
</gene>
<evidence type="ECO:0000313" key="1">
    <source>
        <dbReference type="EMBL" id="EED87627.1"/>
    </source>
</evidence>
<organism evidence="1 2">
    <name type="scientific">Thalassiosira pseudonana</name>
    <name type="common">Marine diatom</name>
    <name type="synonym">Cyclotella nana</name>
    <dbReference type="NCBI Taxonomy" id="35128"/>
    <lineage>
        <taxon>Eukaryota</taxon>
        <taxon>Sar</taxon>
        <taxon>Stramenopiles</taxon>
        <taxon>Ochrophyta</taxon>
        <taxon>Bacillariophyta</taxon>
        <taxon>Coscinodiscophyceae</taxon>
        <taxon>Thalassiosirophycidae</taxon>
        <taxon>Thalassiosirales</taxon>
        <taxon>Thalassiosiraceae</taxon>
        <taxon>Thalassiosira</taxon>
    </lineage>
</organism>
<evidence type="ECO:0000313" key="2">
    <source>
        <dbReference type="Proteomes" id="UP000001449"/>
    </source>
</evidence>